<evidence type="ECO:0000259" key="15">
    <source>
        <dbReference type="Pfam" id="PF02096"/>
    </source>
</evidence>
<dbReference type="PANTHER" id="PTHR12428:SF65">
    <property type="entry name" value="CYTOCHROME C OXIDASE ASSEMBLY PROTEIN COX18, MITOCHONDRIAL"/>
    <property type="match status" value="1"/>
</dbReference>
<dbReference type="NCBIfam" id="TIGR03592">
    <property type="entry name" value="yidC_oxa1_cterm"/>
    <property type="match status" value="1"/>
</dbReference>
<evidence type="ECO:0000256" key="8">
    <source>
        <dbReference type="ARBA" id="ARBA00022989"/>
    </source>
</evidence>
<evidence type="ECO:0000256" key="9">
    <source>
        <dbReference type="ARBA" id="ARBA00023136"/>
    </source>
</evidence>
<feature type="compositionally biased region" description="Low complexity" evidence="14">
    <location>
        <begin position="50"/>
        <end position="83"/>
    </location>
</feature>
<organism evidence="17 18">
    <name type="scientific">Dongia rigui</name>
    <dbReference type="NCBI Taxonomy" id="940149"/>
    <lineage>
        <taxon>Bacteria</taxon>
        <taxon>Pseudomonadati</taxon>
        <taxon>Pseudomonadota</taxon>
        <taxon>Alphaproteobacteria</taxon>
        <taxon>Rhodospirillales</taxon>
        <taxon>Dongiaceae</taxon>
        <taxon>Dongia</taxon>
    </lineage>
</organism>
<dbReference type="InterPro" id="IPR038221">
    <property type="entry name" value="YidC_periplasmic_sf"/>
</dbReference>
<reference evidence="17 18" key="1">
    <citation type="journal article" date="2013" name="Antonie Van Leeuwenhoek">
        <title>Dongia rigui sp. nov., isolated from freshwater of a large wetland in Korea.</title>
        <authorList>
            <person name="Baik K.S."/>
            <person name="Hwang Y.M."/>
            <person name="Choi J.S."/>
            <person name="Kwon J."/>
            <person name="Seong C.N."/>
        </authorList>
    </citation>
    <scope>NUCLEOTIDE SEQUENCE [LARGE SCALE GENOMIC DNA]</scope>
    <source>
        <strain evidence="17 18">04SU4-P</strain>
    </source>
</reference>
<feature type="transmembrane region" description="Helical" evidence="13">
    <location>
        <begin position="456"/>
        <end position="476"/>
    </location>
</feature>
<evidence type="ECO:0000256" key="2">
    <source>
        <dbReference type="ARBA" id="ARBA00010527"/>
    </source>
</evidence>
<evidence type="ECO:0000256" key="12">
    <source>
        <dbReference type="ARBA" id="ARBA00033342"/>
    </source>
</evidence>
<evidence type="ECO:0000256" key="4">
    <source>
        <dbReference type="ARBA" id="ARBA00022448"/>
    </source>
</evidence>
<feature type="domain" description="Membrane insertase YidC N-terminal" evidence="16">
    <location>
        <begin position="97"/>
        <end position="380"/>
    </location>
</feature>
<evidence type="ECO:0000256" key="14">
    <source>
        <dbReference type="SAM" id="MobiDB-lite"/>
    </source>
</evidence>
<keyword evidence="8 13" id="KW-1133">Transmembrane helix</keyword>
<dbReference type="RefSeq" id="WP_320499245.1">
    <property type="nucleotide sequence ID" value="NZ_JAXCLX010000001.1"/>
</dbReference>
<feature type="domain" description="Membrane insertase YidC/Oxa/ALB C-terminal" evidence="15">
    <location>
        <begin position="393"/>
        <end position="601"/>
    </location>
</feature>
<comment type="similarity">
    <text evidence="2 13">Belongs to the OXA1/ALB3/YidC family. Type 1 subfamily.</text>
</comment>
<evidence type="ECO:0000256" key="1">
    <source>
        <dbReference type="ARBA" id="ARBA00004429"/>
    </source>
</evidence>
<comment type="caution">
    <text evidence="17">The sequence shown here is derived from an EMBL/GenBank/DDBJ whole genome shotgun (WGS) entry which is preliminary data.</text>
</comment>
<dbReference type="PANTHER" id="PTHR12428">
    <property type="entry name" value="OXA1"/>
    <property type="match status" value="1"/>
</dbReference>
<comment type="function">
    <text evidence="13">Required for the insertion and/or proper folding and/or complex formation of integral membrane proteins into the membrane. Involved in integration of membrane proteins that insert both dependently and independently of the Sec translocase complex, as well as at least some lipoproteins. Aids folding of multispanning membrane proteins.</text>
</comment>
<dbReference type="PRINTS" id="PR00701">
    <property type="entry name" value="60KDINNERMP"/>
</dbReference>
<feature type="region of interest" description="Disordered" evidence="14">
    <location>
        <begin position="50"/>
        <end position="88"/>
    </location>
</feature>
<feature type="transmembrane region" description="Helical" evidence="13">
    <location>
        <begin position="518"/>
        <end position="543"/>
    </location>
</feature>
<dbReference type="Gene3D" id="2.70.98.90">
    <property type="match status" value="1"/>
</dbReference>
<evidence type="ECO:0000256" key="5">
    <source>
        <dbReference type="ARBA" id="ARBA00022475"/>
    </source>
</evidence>
<dbReference type="InterPro" id="IPR028053">
    <property type="entry name" value="Membr_insert_YidC_N"/>
</dbReference>
<dbReference type="Proteomes" id="UP001271769">
    <property type="component" value="Unassembled WGS sequence"/>
</dbReference>
<feature type="transmembrane region" description="Helical" evidence="13">
    <location>
        <begin position="12"/>
        <end position="28"/>
    </location>
</feature>
<keyword evidence="18" id="KW-1185">Reference proteome</keyword>
<keyword evidence="6 13" id="KW-0812">Transmembrane</keyword>
<dbReference type="NCBIfam" id="NF002353">
    <property type="entry name" value="PRK01318.1-4"/>
    <property type="match status" value="1"/>
</dbReference>
<feature type="transmembrane region" description="Helical" evidence="13">
    <location>
        <begin position="393"/>
        <end position="412"/>
    </location>
</feature>
<evidence type="ECO:0000256" key="6">
    <source>
        <dbReference type="ARBA" id="ARBA00022692"/>
    </source>
</evidence>
<dbReference type="InterPro" id="IPR028055">
    <property type="entry name" value="YidC/Oxa/ALB_C"/>
</dbReference>
<keyword evidence="9 13" id="KW-0472">Membrane</keyword>
<evidence type="ECO:0000256" key="3">
    <source>
        <dbReference type="ARBA" id="ARBA00015325"/>
    </source>
</evidence>
<sequence>MTPQTDKKNMIVAIALSAAIIFGWQFFYEMPRQEKLRAAHEAQLAEQAATQAANPAVTGSTNSTATTGAAAPAAATPGNIGTAQQLPRDEALAQSQRIAIDAPKLKGSVALKGGRIDDLVLKNYRETVAPDSPNVVLLTPSNSLHGYIAETGWWAAAGTAVPNAATLWTAAGSQLTPQSPLTLTWDNGAGLVFTRKISIDNDYMFKVEDSVANNSGASVSLSPYSRVARFGLPPSPSQTYVLHEGPMGVFDGTLNEEKYHSVKSHYEDAEANAPKSMDFTSTGGWVGISDKYWLVAQVAPADAKLTAHYLYDPKFDSYQADYVADARDVAAGASATFTHQVFAGAKEVKVLENYRDNLNIPMFERAVDFGWFFFLTKPLHAFLDWIVRYIGNMGIAILVLTVCVKAVMFPLANKSYASMNKMKALQPQMAALKEQYGEDKGRFQQEMMALYKKEKVNPAAGCLPIVVQIPVFYALYKVLYVTIDMRQAPFFGWIHDLSMPDPTSVLNLFGLIPWDPHLYMTMPIVGAIIHLLSIGVWPLIMGFTMWAQMRLNPTPPDPVQAKMFAVMPFVFTFMLGSMPAGLVIYWAWNNTLSIAQQKYIMYRHGTKPAPKQPKKA</sequence>
<dbReference type="HAMAP" id="MF_01810">
    <property type="entry name" value="YidC_type1"/>
    <property type="match status" value="1"/>
</dbReference>
<keyword evidence="10 13" id="KW-0143">Chaperone</keyword>
<dbReference type="PRINTS" id="PR01900">
    <property type="entry name" value="YIDCPROTEIN"/>
</dbReference>
<keyword evidence="5 13" id="KW-1003">Cell membrane</keyword>
<evidence type="ECO:0000313" key="18">
    <source>
        <dbReference type="Proteomes" id="UP001271769"/>
    </source>
</evidence>
<dbReference type="Pfam" id="PF14849">
    <property type="entry name" value="YidC_periplas"/>
    <property type="match status" value="1"/>
</dbReference>
<evidence type="ECO:0000256" key="7">
    <source>
        <dbReference type="ARBA" id="ARBA00022927"/>
    </source>
</evidence>
<evidence type="ECO:0000256" key="10">
    <source>
        <dbReference type="ARBA" id="ARBA00023186"/>
    </source>
</evidence>
<protein>
    <recommendedName>
        <fullName evidence="3 13">Membrane protein insertase YidC</fullName>
    </recommendedName>
    <alternativeName>
        <fullName evidence="12 13">Foldase YidC</fullName>
    </alternativeName>
    <alternativeName>
        <fullName evidence="11 13">Membrane integrase YidC</fullName>
    </alternativeName>
    <alternativeName>
        <fullName evidence="13">Membrane protein YidC</fullName>
    </alternativeName>
</protein>
<comment type="subcellular location">
    <subcellularLocation>
        <location evidence="1">Cell inner membrane</location>
        <topology evidence="1">Multi-pass membrane protein</topology>
    </subcellularLocation>
    <subcellularLocation>
        <location evidence="13">Cell membrane</location>
        <topology evidence="13">Multi-pass membrane protein</topology>
    </subcellularLocation>
</comment>
<evidence type="ECO:0000259" key="16">
    <source>
        <dbReference type="Pfam" id="PF14849"/>
    </source>
</evidence>
<name>A0ABU5DU73_9PROT</name>
<gene>
    <name evidence="13 17" type="primary">yidC</name>
    <name evidence="17" type="ORF">SMD31_03050</name>
</gene>
<dbReference type="Pfam" id="PF02096">
    <property type="entry name" value="60KD_IMP"/>
    <property type="match status" value="1"/>
</dbReference>
<feature type="transmembrane region" description="Helical" evidence="13">
    <location>
        <begin position="564"/>
        <end position="588"/>
    </location>
</feature>
<accession>A0ABU5DU73</accession>
<dbReference type="InterPro" id="IPR019998">
    <property type="entry name" value="Membr_insert_YidC"/>
</dbReference>
<proteinExistence type="inferred from homology"/>
<comment type="subunit">
    <text evidence="13">Interacts with the Sec translocase complex via SecD. Specifically interacts with transmembrane segments of nascent integral membrane proteins during membrane integration.</text>
</comment>
<dbReference type="EMBL" id="JAXCLX010000001">
    <property type="protein sequence ID" value="MDY0870878.1"/>
    <property type="molecule type" value="Genomic_DNA"/>
</dbReference>
<keyword evidence="4 13" id="KW-0813">Transport</keyword>
<dbReference type="NCBIfam" id="TIGR03593">
    <property type="entry name" value="yidC_nterm"/>
    <property type="match status" value="1"/>
</dbReference>
<dbReference type="CDD" id="cd20070">
    <property type="entry name" value="5TM_YidC_Alb3"/>
    <property type="match status" value="1"/>
</dbReference>
<evidence type="ECO:0000256" key="11">
    <source>
        <dbReference type="ARBA" id="ARBA00033245"/>
    </source>
</evidence>
<evidence type="ECO:0000313" key="17">
    <source>
        <dbReference type="EMBL" id="MDY0870878.1"/>
    </source>
</evidence>
<dbReference type="InterPro" id="IPR001708">
    <property type="entry name" value="YidC/ALB3/OXA1/COX18"/>
</dbReference>
<keyword evidence="7 13" id="KW-0653">Protein transport</keyword>
<dbReference type="InterPro" id="IPR047196">
    <property type="entry name" value="YidC_ALB_C"/>
</dbReference>
<dbReference type="CDD" id="cd19961">
    <property type="entry name" value="EcYidC-like_peri"/>
    <property type="match status" value="1"/>
</dbReference>
<evidence type="ECO:0000256" key="13">
    <source>
        <dbReference type="HAMAP-Rule" id="MF_01810"/>
    </source>
</evidence>